<reference evidence="3 4" key="1">
    <citation type="journal article" date="2015" name="Sci. Rep.">
        <title>Genome of the facultative scuticociliatosis pathogen Pseudocohnilembus persalinus provides insight into its virulence through horizontal gene transfer.</title>
        <authorList>
            <person name="Xiong J."/>
            <person name="Wang G."/>
            <person name="Cheng J."/>
            <person name="Tian M."/>
            <person name="Pan X."/>
            <person name="Warren A."/>
            <person name="Jiang C."/>
            <person name="Yuan D."/>
            <person name="Miao W."/>
        </authorList>
    </citation>
    <scope>NUCLEOTIDE SEQUENCE [LARGE SCALE GENOMIC DNA]</scope>
    <source>
        <strain evidence="3">36N120E</strain>
    </source>
</reference>
<feature type="coiled-coil region" evidence="1">
    <location>
        <begin position="135"/>
        <end position="164"/>
    </location>
</feature>
<feature type="region of interest" description="Disordered" evidence="2">
    <location>
        <begin position="261"/>
        <end position="357"/>
    </location>
</feature>
<keyword evidence="1" id="KW-0175">Coiled coil</keyword>
<dbReference type="OMA" id="HHIENRD"/>
<dbReference type="AlphaFoldDB" id="A0A0V0Q7N0"/>
<proteinExistence type="predicted"/>
<sequence>MGVNEKKLYKCRMGIPDFDLPLETVQAKEYIKNSKPLKNPVLQNINKEYQIKSYENILPKNEFQIEQNQDKQEKKILCQKNNTNIKLDHLTSKNYSEISSQRDIQNSFSIDDNSVLNDFMKYKKPKIDKQVSYKIQQKKNENENSINDNEIQNQQNNIKEQQNQGNISCISLNKDQQSESNQIEESQQTNNLQFSEASSIQAFQERMKYKSNIQNPILQNNENVEEEKFSNIQQNLNQNIKLKSIIEIQNKNNSQELINQESLKQNQENIESSNNIDKRKNEKNQNMPQSEFQKTSQQRGKEKDNNQQNQNQCQNKKQLKNDSIKLKKTNLGFNNQIKTDYQKQNENKNSLDKKDQISKIQKQKYLKAQRTLGDSTSEDEQSQSYLRSIDNMDKYDQEDSQLYLKFLKKQFQKQNRQINQKIKKDGEKDQNKIFSAENLEKSIQDISRSFQKEDQIYKNQKIKKLVEKFKQEEKLKKLSQNQKNSDKKIKLHQNKINSQQVNNEDKEMQPIISLKLNIKNQQQSLNQTRYR</sequence>
<dbReference type="EMBL" id="LDAU01000267">
    <property type="protein sequence ID" value="KRW98181.1"/>
    <property type="molecule type" value="Genomic_DNA"/>
</dbReference>
<feature type="compositionally biased region" description="Basic and acidic residues" evidence="2">
    <location>
        <begin position="340"/>
        <end position="357"/>
    </location>
</feature>
<organism evidence="3 4">
    <name type="scientific">Pseudocohnilembus persalinus</name>
    <name type="common">Ciliate</name>
    <dbReference type="NCBI Taxonomy" id="266149"/>
    <lineage>
        <taxon>Eukaryota</taxon>
        <taxon>Sar</taxon>
        <taxon>Alveolata</taxon>
        <taxon>Ciliophora</taxon>
        <taxon>Intramacronucleata</taxon>
        <taxon>Oligohymenophorea</taxon>
        <taxon>Scuticociliatia</taxon>
        <taxon>Philasterida</taxon>
        <taxon>Pseudocohnilembidae</taxon>
        <taxon>Pseudocohnilembus</taxon>
    </lineage>
</organism>
<dbReference type="InParanoid" id="A0A0V0Q7N0"/>
<evidence type="ECO:0000256" key="1">
    <source>
        <dbReference type="SAM" id="Coils"/>
    </source>
</evidence>
<feature type="compositionally biased region" description="Low complexity" evidence="2">
    <location>
        <begin position="306"/>
        <end position="316"/>
    </location>
</feature>
<keyword evidence="4" id="KW-1185">Reference proteome</keyword>
<evidence type="ECO:0000313" key="3">
    <source>
        <dbReference type="EMBL" id="KRW98181.1"/>
    </source>
</evidence>
<gene>
    <name evidence="3" type="ORF">PPERSA_02159</name>
</gene>
<accession>A0A0V0Q7N0</accession>
<name>A0A0V0Q7N0_PSEPJ</name>
<evidence type="ECO:0000256" key="2">
    <source>
        <dbReference type="SAM" id="MobiDB-lite"/>
    </source>
</evidence>
<dbReference type="Proteomes" id="UP000054937">
    <property type="component" value="Unassembled WGS sequence"/>
</dbReference>
<feature type="compositionally biased region" description="Polar residues" evidence="2">
    <location>
        <begin position="261"/>
        <end position="275"/>
    </location>
</feature>
<protein>
    <submittedName>
        <fullName evidence="3">Uncharacterized protein</fullName>
    </submittedName>
</protein>
<evidence type="ECO:0000313" key="4">
    <source>
        <dbReference type="Proteomes" id="UP000054937"/>
    </source>
</evidence>
<comment type="caution">
    <text evidence="3">The sequence shown here is derived from an EMBL/GenBank/DDBJ whole genome shotgun (WGS) entry which is preliminary data.</text>
</comment>
<feature type="compositionally biased region" description="Polar residues" evidence="2">
    <location>
        <begin position="284"/>
        <end position="298"/>
    </location>
</feature>
<feature type="region of interest" description="Disordered" evidence="2">
    <location>
        <begin position="476"/>
        <end position="504"/>
    </location>
</feature>